<evidence type="ECO:0000256" key="3">
    <source>
        <dbReference type="ARBA" id="ARBA00022448"/>
    </source>
</evidence>
<dbReference type="Pfam" id="PF02322">
    <property type="entry name" value="Cyt_bd_oxida_II"/>
    <property type="match status" value="1"/>
</dbReference>
<evidence type="ECO:0000256" key="4">
    <source>
        <dbReference type="ARBA" id="ARBA00022475"/>
    </source>
</evidence>
<keyword evidence="10" id="KW-0408">Iron</keyword>
<dbReference type="GO" id="GO:0005886">
    <property type="term" value="C:plasma membrane"/>
    <property type="evidence" value="ECO:0007669"/>
    <property type="project" value="UniProtKB-SubCell"/>
</dbReference>
<name>A0A1R4H3X0_9GAMM</name>
<evidence type="ECO:0000256" key="9">
    <source>
        <dbReference type="ARBA" id="ARBA00022989"/>
    </source>
</evidence>
<dbReference type="InterPro" id="IPR003317">
    <property type="entry name" value="Cyt-d_oxidase_su2"/>
</dbReference>
<evidence type="ECO:0008006" key="15">
    <source>
        <dbReference type="Google" id="ProtNLM"/>
    </source>
</evidence>
<keyword evidence="8" id="KW-0249">Electron transport</keyword>
<protein>
    <recommendedName>
        <fullName evidence="15">Cytochrome d ubiquinol oxidase subunit 2</fullName>
    </recommendedName>
</protein>
<sequence>MFPFLMPSSISPTSSLTVWDASASHYTLNILFFATVLMMPVVMAYTTWVYRVMRGKVTVEDIQKNNNVLY</sequence>
<dbReference type="GO" id="GO:0009055">
    <property type="term" value="F:electron transfer activity"/>
    <property type="evidence" value="ECO:0007669"/>
    <property type="project" value="TreeGrafter"/>
</dbReference>
<evidence type="ECO:0000256" key="8">
    <source>
        <dbReference type="ARBA" id="ARBA00022982"/>
    </source>
</evidence>
<organism evidence="13 14">
    <name type="scientific">Crenothrix polyspora</name>
    <dbReference type="NCBI Taxonomy" id="360316"/>
    <lineage>
        <taxon>Bacteria</taxon>
        <taxon>Pseudomonadati</taxon>
        <taxon>Pseudomonadota</taxon>
        <taxon>Gammaproteobacteria</taxon>
        <taxon>Methylococcales</taxon>
        <taxon>Crenotrichaceae</taxon>
        <taxon>Crenothrix</taxon>
    </lineage>
</organism>
<evidence type="ECO:0000313" key="14">
    <source>
        <dbReference type="Proteomes" id="UP000195442"/>
    </source>
</evidence>
<keyword evidence="11 12" id="KW-0472">Membrane</keyword>
<keyword evidence="5" id="KW-0349">Heme</keyword>
<evidence type="ECO:0000256" key="2">
    <source>
        <dbReference type="ARBA" id="ARBA00007543"/>
    </source>
</evidence>
<dbReference type="PANTHER" id="PTHR43141">
    <property type="entry name" value="CYTOCHROME BD2 SUBUNIT II"/>
    <property type="match status" value="1"/>
</dbReference>
<dbReference type="PANTHER" id="PTHR43141:SF5">
    <property type="entry name" value="CYTOCHROME BD-I UBIQUINOL OXIDASE SUBUNIT 2"/>
    <property type="match status" value="1"/>
</dbReference>
<evidence type="ECO:0000313" key="13">
    <source>
        <dbReference type="EMBL" id="SJM90955.1"/>
    </source>
</evidence>
<comment type="subcellular location">
    <subcellularLocation>
        <location evidence="1">Cell membrane</location>
        <topology evidence="1">Multi-pass membrane protein</topology>
    </subcellularLocation>
</comment>
<keyword evidence="6 12" id="KW-0812">Transmembrane</keyword>
<dbReference type="Proteomes" id="UP000195442">
    <property type="component" value="Unassembled WGS sequence"/>
</dbReference>
<dbReference type="AlphaFoldDB" id="A0A1R4H3X0"/>
<evidence type="ECO:0000256" key="6">
    <source>
        <dbReference type="ARBA" id="ARBA00022692"/>
    </source>
</evidence>
<keyword evidence="9 12" id="KW-1133">Transmembrane helix</keyword>
<keyword evidence="3" id="KW-0813">Transport</keyword>
<evidence type="ECO:0000256" key="10">
    <source>
        <dbReference type="ARBA" id="ARBA00023004"/>
    </source>
</evidence>
<reference evidence="14" key="1">
    <citation type="submission" date="2017-02" db="EMBL/GenBank/DDBJ databases">
        <authorList>
            <person name="Daims H."/>
        </authorList>
    </citation>
    <scope>NUCLEOTIDE SEQUENCE [LARGE SCALE GENOMIC DNA]</scope>
</reference>
<dbReference type="GO" id="GO:0070069">
    <property type="term" value="C:cytochrome complex"/>
    <property type="evidence" value="ECO:0007669"/>
    <property type="project" value="TreeGrafter"/>
</dbReference>
<evidence type="ECO:0000256" key="12">
    <source>
        <dbReference type="SAM" id="Phobius"/>
    </source>
</evidence>
<keyword evidence="4" id="KW-1003">Cell membrane</keyword>
<dbReference type="GO" id="GO:0016682">
    <property type="term" value="F:oxidoreductase activity, acting on diphenols and related substances as donors, oxygen as acceptor"/>
    <property type="evidence" value="ECO:0007669"/>
    <property type="project" value="TreeGrafter"/>
</dbReference>
<keyword evidence="14" id="KW-1185">Reference proteome</keyword>
<evidence type="ECO:0000256" key="1">
    <source>
        <dbReference type="ARBA" id="ARBA00004651"/>
    </source>
</evidence>
<keyword evidence="7" id="KW-0479">Metal-binding</keyword>
<evidence type="ECO:0000256" key="11">
    <source>
        <dbReference type="ARBA" id="ARBA00023136"/>
    </source>
</evidence>
<dbReference type="EMBL" id="FUKJ01000109">
    <property type="protein sequence ID" value="SJM90955.1"/>
    <property type="molecule type" value="Genomic_DNA"/>
</dbReference>
<comment type="similarity">
    <text evidence="2">Belongs to the cytochrome ubiquinol oxidase subunit 2 family.</text>
</comment>
<proteinExistence type="inferred from homology"/>
<gene>
    <name evidence="13" type="ORF">CRENPOLYSF2_1970001</name>
</gene>
<dbReference type="GO" id="GO:0046872">
    <property type="term" value="F:metal ion binding"/>
    <property type="evidence" value="ECO:0007669"/>
    <property type="project" value="UniProtKB-KW"/>
</dbReference>
<feature type="transmembrane region" description="Helical" evidence="12">
    <location>
        <begin position="26"/>
        <end position="46"/>
    </location>
</feature>
<accession>A0A1R4H3X0</accession>
<evidence type="ECO:0000256" key="7">
    <source>
        <dbReference type="ARBA" id="ARBA00022723"/>
    </source>
</evidence>
<dbReference type="GO" id="GO:0019646">
    <property type="term" value="P:aerobic electron transport chain"/>
    <property type="evidence" value="ECO:0007669"/>
    <property type="project" value="TreeGrafter"/>
</dbReference>
<evidence type="ECO:0000256" key="5">
    <source>
        <dbReference type="ARBA" id="ARBA00022617"/>
    </source>
</evidence>